<dbReference type="InterPro" id="IPR003615">
    <property type="entry name" value="HNH_nuc"/>
</dbReference>
<dbReference type="GO" id="GO:0008270">
    <property type="term" value="F:zinc ion binding"/>
    <property type="evidence" value="ECO:0007669"/>
    <property type="project" value="InterPro"/>
</dbReference>
<organism evidence="2 3">
    <name type="scientific">Klebsiella phage vB_Kpn_B01</name>
    <dbReference type="NCBI Taxonomy" id="2736185"/>
    <lineage>
        <taxon>Viruses</taxon>
        <taxon>Duplodnaviria</taxon>
        <taxon>Heunggongvirae</taxon>
        <taxon>Uroviricota</taxon>
        <taxon>Caudoviricetes</taxon>
        <taxon>Demerecviridae</taxon>
        <taxon>Sugarlandvirus</taxon>
        <taxon>Sugarlandvirus B01</taxon>
    </lineage>
</organism>
<gene>
    <name evidence="2" type="ORF">IDEKMECI_00061</name>
</gene>
<feature type="domain" description="HNH" evidence="1">
    <location>
        <begin position="72"/>
        <end position="116"/>
    </location>
</feature>
<protein>
    <recommendedName>
        <fullName evidence="1">HNH domain-containing protein</fullName>
    </recommendedName>
</protein>
<sequence>MAEFTCLNCGIVKPLKKNTMGKYCSNACQHGFQHKEKVRKWLAGEEPGYTGKACQIKEFVRKYLWETRGTACESCGWDERHPVDGAVLTEVDHIDGVASNCTPENLRILCPNCHSMTPTFRSRNKSSSRLRD</sequence>
<dbReference type="InterPro" id="IPR002711">
    <property type="entry name" value="HNH"/>
</dbReference>
<dbReference type="GO" id="GO:0004519">
    <property type="term" value="F:endonuclease activity"/>
    <property type="evidence" value="ECO:0007669"/>
    <property type="project" value="InterPro"/>
</dbReference>
<proteinExistence type="predicted"/>
<dbReference type="Pfam" id="PF01844">
    <property type="entry name" value="HNH"/>
    <property type="match status" value="1"/>
</dbReference>
<evidence type="ECO:0000313" key="2">
    <source>
        <dbReference type="EMBL" id="QJT71543.1"/>
    </source>
</evidence>
<evidence type="ECO:0000259" key="1">
    <source>
        <dbReference type="Pfam" id="PF01844"/>
    </source>
</evidence>
<keyword evidence="3" id="KW-1185">Reference proteome</keyword>
<name>A0A6M5CD83_9CAUD</name>
<accession>A0A6M5CD83</accession>
<dbReference type="Proteomes" id="UP000505092">
    <property type="component" value="Segment"/>
</dbReference>
<dbReference type="GO" id="GO:0003676">
    <property type="term" value="F:nucleic acid binding"/>
    <property type="evidence" value="ECO:0007669"/>
    <property type="project" value="InterPro"/>
</dbReference>
<dbReference type="EMBL" id="MT380195">
    <property type="protein sequence ID" value="QJT71543.1"/>
    <property type="molecule type" value="Genomic_DNA"/>
</dbReference>
<evidence type="ECO:0000313" key="3">
    <source>
        <dbReference type="Proteomes" id="UP000505092"/>
    </source>
</evidence>
<reference evidence="2 3" key="1">
    <citation type="submission" date="2020-04" db="EMBL/GenBank/DDBJ databases">
        <authorList>
            <person name="Luo Z."/>
        </authorList>
    </citation>
    <scope>NUCLEOTIDE SEQUENCE [LARGE SCALE GENOMIC DNA]</scope>
</reference>
<dbReference type="CDD" id="cd00085">
    <property type="entry name" value="HNHc"/>
    <property type="match status" value="1"/>
</dbReference>